<gene>
    <name evidence="12" type="ORF">BCV72DRAFT_17520</name>
</gene>
<evidence type="ECO:0000256" key="11">
    <source>
        <dbReference type="ARBA" id="ARBA00048258"/>
    </source>
</evidence>
<evidence type="ECO:0000313" key="12">
    <source>
        <dbReference type="EMBL" id="ORE04339.1"/>
    </source>
</evidence>
<evidence type="ECO:0000256" key="2">
    <source>
        <dbReference type="ARBA" id="ARBA00009256"/>
    </source>
</evidence>
<dbReference type="EC" id="6.3.2.1" evidence="3"/>
<dbReference type="FunFam" id="3.40.50.620:FF:000013">
    <property type="entry name" value="Pantothenate synthetase"/>
    <property type="match status" value="1"/>
</dbReference>
<evidence type="ECO:0000256" key="10">
    <source>
        <dbReference type="ARBA" id="ARBA00032806"/>
    </source>
</evidence>
<dbReference type="UniPathway" id="UPA00028">
    <property type="reaction ID" value="UER00005"/>
</dbReference>
<accession>A0A1X0QX87</accession>
<keyword evidence="8" id="KW-0067">ATP-binding</keyword>
<dbReference type="PANTHER" id="PTHR21299:SF1">
    <property type="entry name" value="PANTOATE--BETA-ALANINE LIGASE"/>
    <property type="match status" value="1"/>
</dbReference>
<dbReference type="OrthoDB" id="2020436at2759"/>
<dbReference type="HAMAP" id="MF_00158">
    <property type="entry name" value="PanC"/>
    <property type="match status" value="1"/>
</dbReference>
<dbReference type="SUPFAM" id="SSF52374">
    <property type="entry name" value="Nucleotidylyl transferase"/>
    <property type="match status" value="1"/>
</dbReference>
<dbReference type="PANTHER" id="PTHR21299">
    <property type="entry name" value="CYTIDYLATE KINASE/PANTOATE-BETA-ALANINE LIGASE"/>
    <property type="match status" value="1"/>
</dbReference>
<keyword evidence="5" id="KW-0436">Ligase</keyword>
<dbReference type="InterPro" id="IPR003721">
    <property type="entry name" value="Pantoate_ligase"/>
</dbReference>
<dbReference type="CDD" id="cd00560">
    <property type="entry name" value="PanC"/>
    <property type="match status" value="1"/>
</dbReference>
<dbReference type="EMBL" id="KV921974">
    <property type="protein sequence ID" value="ORE04339.1"/>
    <property type="molecule type" value="Genomic_DNA"/>
</dbReference>
<sequence length="319" mass="35892">MNTIRMPSGIRVFNKIADFRQWRRSLLLEEKTLGYVPTMGALHQGHLALVTDAKRHCDHVALTIFVNPAQFAPTEDLATYPRTLQSDLDKLADLGEGMASAVLVPQVDEMYPTGIELDVTKQKGTFVEVLGLSKQLEGVTRPHFFRGVATVVSKFLNIVQPDHVFFGQKDIQQCFVIRNMIRDLHFPTKMHICPTVRDEGGLALSSRNAYLTPKQKEYALTLYKSLKHMESMYQSGILDAPTILQQGIQIIQDASDQVKREGHDWDMKLDYVSINSAKDLSEVTGEINRQDGCVISMAVFVGKTRLIDNICLDVKLDDK</sequence>
<reference evidence="12" key="1">
    <citation type="journal article" date="2016" name="Proc. Natl. Acad. Sci. U.S.A.">
        <title>Lipid metabolic changes in an early divergent fungus govern the establishment of a mutualistic symbiosis with endobacteria.</title>
        <authorList>
            <person name="Lastovetsky O.A."/>
            <person name="Gaspar M.L."/>
            <person name="Mondo S.J."/>
            <person name="LaButti K.M."/>
            <person name="Sandor L."/>
            <person name="Grigoriev I.V."/>
            <person name="Henry S.A."/>
            <person name="Pawlowska T.E."/>
        </authorList>
    </citation>
    <scope>NUCLEOTIDE SEQUENCE [LARGE SCALE GENOMIC DNA]</scope>
    <source>
        <strain evidence="12">ATCC 52814</strain>
    </source>
</reference>
<comment type="pathway">
    <text evidence="1">Cofactor biosynthesis; (R)-pantothenate biosynthesis; (R)-pantothenate from (R)-pantoate and beta-alanine: step 1/1.</text>
</comment>
<evidence type="ECO:0000256" key="4">
    <source>
        <dbReference type="ARBA" id="ARBA00015647"/>
    </source>
</evidence>
<dbReference type="InterPro" id="IPR014729">
    <property type="entry name" value="Rossmann-like_a/b/a_fold"/>
</dbReference>
<dbReference type="NCBIfam" id="TIGR00125">
    <property type="entry name" value="cyt_tran_rel"/>
    <property type="match status" value="1"/>
</dbReference>
<dbReference type="Gene3D" id="3.40.50.620">
    <property type="entry name" value="HUPs"/>
    <property type="match status" value="1"/>
</dbReference>
<dbReference type="Proteomes" id="UP000242414">
    <property type="component" value="Unassembled WGS sequence"/>
</dbReference>
<evidence type="ECO:0000256" key="3">
    <source>
        <dbReference type="ARBA" id="ARBA00012219"/>
    </source>
</evidence>
<dbReference type="Gene3D" id="3.30.1300.10">
    <property type="entry name" value="Pantoate-beta-alanine ligase, C-terminal domain"/>
    <property type="match status" value="1"/>
</dbReference>
<protein>
    <recommendedName>
        <fullName evidence="4">Pantoate--beta-alanine ligase</fullName>
        <ecNumber evidence="3">6.3.2.1</ecNumber>
    </recommendedName>
    <alternativeName>
        <fullName evidence="10">Pantoate-activating enzyme</fullName>
    </alternativeName>
    <alternativeName>
        <fullName evidence="9">Pantothenate synthetase</fullName>
    </alternativeName>
</protein>
<dbReference type="NCBIfam" id="TIGR00018">
    <property type="entry name" value="panC"/>
    <property type="match status" value="1"/>
</dbReference>
<keyword evidence="6" id="KW-0566">Pantothenate biosynthesis</keyword>
<dbReference type="GO" id="GO:0015940">
    <property type="term" value="P:pantothenate biosynthetic process"/>
    <property type="evidence" value="ECO:0007669"/>
    <property type="project" value="UniProtKB-UniPathway"/>
</dbReference>
<dbReference type="GO" id="GO:0005524">
    <property type="term" value="F:ATP binding"/>
    <property type="evidence" value="ECO:0007669"/>
    <property type="project" value="UniProtKB-KW"/>
</dbReference>
<organism evidence="12">
    <name type="scientific">Rhizopus microsporus var. microsporus</name>
    <dbReference type="NCBI Taxonomy" id="86635"/>
    <lineage>
        <taxon>Eukaryota</taxon>
        <taxon>Fungi</taxon>
        <taxon>Fungi incertae sedis</taxon>
        <taxon>Mucoromycota</taxon>
        <taxon>Mucoromycotina</taxon>
        <taxon>Mucoromycetes</taxon>
        <taxon>Mucorales</taxon>
        <taxon>Mucorineae</taxon>
        <taxon>Rhizopodaceae</taxon>
        <taxon>Rhizopus</taxon>
    </lineage>
</organism>
<dbReference type="AlphaFoldDB" id="A0A1X0QX87"/>
<comment type="similarity">
    <text evidence="2">Belongs to the pantothenate synthetase family.</text>
</comment>
<keyword evidence="7" id="KW-0547">Nucleotide-binding</keyword>
<dbReference type="InterPro" id="IPR004821">
    <property type="entry name" value="Cyt_trans-like"/>
</dbReference>
<name>A0A1X0QX87_RHIZD</name>
<proteinExistence type="inferred from homology"/>
<comment type="catalytic activity">
    <reaction evidence="11">
        <text>(R)-pantoate + beta-alanine + ATP = (R)-pantothenate + AMP + diphosphate + H(+)</text>
        <dbReference type="Rhea" id="RHEA:10912"/>
        <dbReference type="ChEBI" id="CHEBI:15378"/>
        <dbReference type="ChEBI" id="CHEBI:15980"/>
        <dbReference type="ChEBI" id="CHEBI:29032"/>
        <dbReference type="ChEBI" id="CHEBI:30616"/>
        <dbReference type="ChEBI" id="CHEBI:33019"/>
        <dbReference type="ChEBI" id="CHEBI:57966"/>
        <dbReference type="ChEBI" id="CHEBI:456215"/>
        <dbReference type="EC" id="6.3.2.1"/>
    </reaction>
</comment>
<dbReference type="InterPro" id="IPR042176">
    <property type="entry name" value="Pantoate_ligase_C"/>
</dbReference>
<evidence type="ECO:0000256" key="5">
    <source>
        <dbReference type="ARBA" id="ARBA00022598"/>
    </source>
</evidence>
<dbReference type="GO" id="GO:0004592">
    <property type="term" value="F:pantoate-beta-alanine ligase activity"/>
    <property type="evidence" value="ECO:0007669"/>
    <property type="project" value="UniProtKB-EC"/>
</dbReference>
<evidence type="ECO:0000256" key="7">
    <source>
        <dbReference type="ARBA" id="ARBA00022741"/>
    </source>
</evidence>
<dbReference type="Pfam" id="PF02569">
    <property type="entry name" value="Pantoate_ligase"/>
    <property type="match status" value="1"/>
</dbReference>
<evidence type="ECO:0000256" key="8">
    <source>
        <dbReference type="ARBA" id="ARBA00022840"/>
    </source>
</evidence>
<evidence type="ECO:0000256" key="9">
    <source>
        <dbReference type="ARBA" id="ARBA00029902"/>
    </source>
</evidence>
<evidence type="ECO:0000256" key="1">
    <source>
        <dbReference type="ARBA" id="ARBA00004990"/>
    </source>
</evidence>
<evidence type="ECO:0000256" key="6">
    <source>
        <dbReference type="ARBA" id="ARBA00022655"/>
    </source>
</evidence>
<dbReference type="VEuPathDB" id="FungiDB:BCV72DRAFT_17520"/>